<dbReference type="RefSeq" id="WP_188544152.1">
    <property type="nucleotide sequence ID" value="NZ_BMCU01000002.1"/>
</dbReference>
<evidence type="ECO:0000313" key="8">
    <source>
        <dbReference type="EMBL" id="GGG01550.1"/>
    </source>
</evidence>
<reference evidence="8" key="2">
    <citation type="submission" date="2020-09" db="EMBL/GenBank/DDBJ databases">
        <authorList>
            <person name="Sun Q."/>
            <person name="Sedlacek I."/>
        </authorList>
    </citation>
    <scope>NUCLEOTIDE SEQUENCE</scope>
    <source>
        <strain evidence="8">CCM 7905</strain>
    </source>
</reference>
<reference evidence="8" key="1">
    <citation type="journal article" date="2014" name="Int. J. Syst. Evol. Microbiol.">
        <title>Complete genome sequence of Corynebacterium casei LMG S-19264T (=DSM 44701T), isolated from a smear-ripened cheese.</title>
        <authorList>
            <consortium name="US DOE Joint Genome Institute (JGI-PGF)"/>
            <person name="Walter F."/>
            <person name="Albersmeier A."/>
            <person name="Kalinowski J."/>
            <person name="Ruckert C."/>
        </authorList>
    </citation>
    <scope>NUCLEOTIDE SEQUENCE</scope>
    <source>
        <strain evidence="8">CCM 7905</strain>
    </source>
</reference>
<dbReference type="AlphaFoldDB" id="A0A917FU62"/>
<dbReference type="InterPro" id="IPR027417">
    <property type="entry name" value="P-loop_NTPase"/>
</dbReference>
<dbReference type="Pfam" id="PF03459">
    <property type="entry name" value="TOBE"/>
    <property type="match status" value="1"/>
</dbReference>
<dbReference type="GO" id="GO:0016887">
    <property type="term" value="F:ATP hydrolysis activity"/>
    <property type="evidence" value="ECO:0007669"/>
    <property type="project" value="InterPro"/>
</dbReference>
<dbReference type="PROSITE" id="PS00211">
    <property type="entry name" value="ABC_TRANSPORTER_1"/>
    <property type="match status" value="1"/>
</dbReference>
<keyword evidence="2 5" id="KW-0500">Molybdenum</keyword>
<dbReference type="PANTHER" id="PTHR42781">
    <property type="entry name" value="SPERMIDINE/PUTRESCINE IMPORT ATP-BINDING PROTEIN POTA"/>
    <property type="match status" value="1"/>
</dbReference>
<dbReference type="SUPFAM" id="SSF50331">
    <property type="entry name" value="MOP-like"/>
    <property type="match status" value="1"/>
</dbReference>
<sequence length="355" mass="36655">MTGLAVRARIAVRNIDYDIEAPSGSVLAVIGPNGAGKTSLLSIAAGLLRPDDGRVELDGRVLTDTSAGIHVPTHRRGIATLSQQPLLFPHLTAEANVAFAPRSAGVGRSRSKEVAREWLSHVGAAELAGRRPSELSGGQAQRVAVARALAADPALLLLDEPLAALDVESAPAVRRLLRTMLQERRRTAVLVTHDVLDALALADTVVVIDDGRVVERGPVRSVLAAPRSTFAARIAGLDLVDGTVVAPGTLRTPDGITVMGTGDVEVGSAAVAVFTPSAVAVHAEPPHGSPRNVFRATVSDIEVRGASVRVTARVSSTLALSADVTAAAVADLDLVPGHIVHLAVKAHEVALHGAP</sequence>
<dbReference type="InterPro" id="IPR005116">
    <property type="entry name" value="Transp-assoc_OB_typ1"/>
</dbReference>
<evidence type="ECO:0000259" key="6">
    <source>
        <dbReference type="PROSITE" id="PS50893"/>
    </source>
</evidence>
<dbReference type="InterPro" id="IPR050093">
    <property type="entry name" value="ABC_SmlMolc_Importer"/>
</dbReference>
<dbReference type="InterPro" id="IPR003593">
    <property type="entry name" value="AAA+_ATPase"/>
</dbReference>
<evidence type="ECO:0000256" key="2">
    <source>
        <dbReference type="ARBA" id="ARBA00022505"/>
    </source>
</evidence>
<dbReference type="PROSITE" id="PS50893">
    <property type="entry name" value="ABC_TRANSPORTER_2"/>
    <property type="match status" value="1"/>
</dbReference>
<dbReference type="Gene3D" id="3.40.50.300">
    <property type="entry name" value="P-loop containing nucleotide triphosphate hydrolases"/>
    <property type="match status" value="1"/>
</dbReference>
<gene>
    <name evidence="8" type="ORF">GCM10007304_14440</name>
</gene>
<dbReference type="GO" id="GO:0005524">
    <property type="term" value="F:ATP binding"/>
    <property type="evidence" value="ECO:0007669"/>
    <property type="project" value="UniProtKB-KW"/>
</dbReference>
<keyword evidence="4 8" id="KW-0067">ATP-binding</keyword>
<dbReference type="PANTHER" id="PTHR42781:SF4">
    <property type="entry name" value="SPERMIDINE_PUTRESCINE IMPORT ATP-BINDING PROTEIN POTA"/>
    <property type="match status" value="1"/>
</dbReference>
<dbReference type="InterPro" id="IPR004606">
    <property type="entry name" value="Mop_domain"/>
</dbReference>
<feature type="domain" description="ABC transporter" evidence="6">
    <location>
        <begin position="6"/>
        <end position="235"/>
    </location>
</feature>
<dbReference type="Proteomes" id="UP000654257">
    <property type="component" value="Unassembled WGS sequence"/>
</dbReference>
<evidence type="ECO:0000256" key="5">
    <source>
        <dbReference type="PROSITE-ProRule" id="PRU01213"/>
    </source>
</evidence>
<dbReference type="SUPFAM" id="SSF52540">
    <property type="entry name" value="P-loop containing nucleoside triphosphate hydrolases"/>
    <property type="match status" value="1"/>
</dbReference>
<dbReference type="EMBL" id="BMCU01000002">
    <property type="protein sequence ID" value="GGG01550.1"/>
    <property type="molecule type" value="Genomic_DNA"/>
</dbReference>
<dbReference type="Gene3D" id="2.40.50.100">
    <property type="match status" value="1"/>
</dbReference>
<protein>
    <submittedName>
        <fullName evidence="8">Molybdenum ABC transporter ATP-binding protein</fullName>
    </submittedName>
</protein>
<dbReference type="PROSITE" id="PS51866">
    <property type="entry name" value="MOP"/>
    <property type="match status" value="1"/>
</dbReference>
<dbReference type="Pfam" id="PF00005">
    <property type="entry name" value="ABC_tran"/>
    <property type="match status" value="1"/>
</dbReference>
<dbReference type="InterPro" id="IPR003439">
    <property type="entry name" value="ABC_transporter-like_ATP-bd"/>
</dbReference>
<accession>A0A917FU62</accession>
<organism evidence="8 9">
    <name type="scientific">Rhodococcoides trifolii</name>
    <dbReference type="NCBI Taxonomy" id="908250"/>
    <lineage>
        <taxon>Bacteria</taxon>
        <taxon>Bacillati</taxon>
        <taxon>Actinomycetota</taxon>
        <taxon>Actinomycetes</taxon>
        <taxon>Mycobacteriales</taxon>
        <taxon>Nocardiaceae</taxon>
        <taxon>Rhodococcoides</taxon>
    </lineage>
</organism>
<keyword evidence="1" id="KW-0813">Transport</keyword>
<name>A0A917FU62_9NOCA</name>
<evidence type="ECO:0000256" key="3">
    <source>
        <dbReference type="ARBA" id="ARBA00022741"/>
    </source>
</evidence>
<proteinExistence type="predicted"/>
<dbReference type="InterPro" id="IPR008995">
    <property type="entry name" value="Mo/tungstate-bd_C_term_dom"/>
</dbReference>
<evidence type="ECO:0000259" key="7">
    <source>
        <dbReference type="PROSITE" id="PS51866"/>
    </source>
</evidence>
<evidence type="ECO:0000313" key="9">
    <source>
        <dbReference type="Proteomes" id="UP000654257"/>
    </source>
</evidence>
<evidence type="ECO:0000256" key="1">
    <source>
        <dbReference type="ARBA" id="ARBA00022448"/>
    </source>
</evidence>
<evidence type="ECO:0000256" key="4">
    <source>
        <dbReference type="ARBA" id="ARBA00022840"/>
    </source>
</evidence>
<keyword evidence="3" id="KW-0547">Nucleotide-binding</keyword>
<feature type="domain" description="Mop" evidence="7">
    <location>
        <begin position="287"/>
        <end position="353"/>
    </location>
</feature>
<comment type="caution">
    <text evidence="8">The sequence shown here is derived from an EMBL/GenBank/DDBJ whole genome shotgun (WGS) entry which is preliminary data.</text>
</comment>
<dbReference type="SMART" id="SM00382">
    <property type="entry name" value="AAA"/>
    <property type="match status" value="1"/>
</dbReference>
<dbReference type="GO" id="GO:0015689">
    <property type="term" value="P:molybdate ion transport"/>
    <property type="evidence" value="ECO:0007669"/>
    <property type="project" value="InterPro"/>
</dbReference>
<keyword evidence="9" id="KW-1185">Reference proteome</keyword>
<dbReference type="InterPro" id="IPR017871">
    <property type="entry name" value="ABC_transporter-like_CS"/>
</dbReference>